<name>A0A4S5C1A8_9BURK</name>
<organism evidence="1 2">
    <name type="scientific">Lampropedia aestuarii</name>
    <dbReference type="NCBI Taxonomy" id="2562762"/>
    <lineage>
        <taxon>Bacteria</taxon>
        <taxon>Pseudomonadati</taxon>
        <taxon>Pseudomonadota</taxon>
        <taxon>Betaproteobacteria</taxon>
        <taxon>Burkholderiales</taxon>
        <taxon>Comamonadaceae</taxon>
        <taxon>Lampropedia</taxon>
    </lineage>
</organism>
<accession>A0A4S5C1A8</accession>
<evidence type="ECO:0000313" key="2">
    <source>
        <dbReference type="Proteomes" id="UP000306236"/>
    </source>
</evidence>
<reference evidence="1 2" key="1">
    <citation type="submission" date="2019-04" db="EMBL/GenBank/DDBJ databases">
        <title>Lampropedia sp YIM MLB12 draf genome.</title>
        <authorList>
            <person name="Wang Y.-X."/>
        </authorList>
    </citation>
    <scope>NUCLEOTIDE SEQUENCE [LARGE SCALE GENOMIC DNA]</scope>
    <source>
        <strain evidence="1 2">YIM MLB12</strain>
    </source>
</reference>
<dbReference type="OrthoDB" id="8594085at2"/>
<keyword evidence="2" id="KW-1185">Reference proteome</keyword>
<sequence length="197" mass="21860">MLNRTKPMNPGTKGLKRSGFARKSFSFGDSMRVADRETRLAENAMRATQSAEFTARFNEKNGIRVLAKAARPGLAFEVLASISKEKPLRSEPYRRLVAALPCAFCGVHGYSQHAHENDGKGMGLKVDDRRAMPLCCTRPGIEGCHAAFDQYRLVPGGRSAHIELGHEMARQTRDQIREVGHWPAKVPQWQEGEGNAD</sequence>
<dbReference type="EMBL" id="SSWX01000002">
    <property type="protein sequence ID" value="THJ36186.1"/>
    <property type="molecule type" value="Genomic_DNA"/>
</dbReference>
<comment type="caution">
    <text evidence="1">The sequence shown here is derived from an EMBL/GenBank/DDBJ whole genome shotgun (WGS) entry which is preliminary data.</text>
</comment>
<proteinExistence type="predicted"/>
<dbReference type="Proteomes" id="UP000306236">
    <property type="component" value="Unassembled WGS sequence"/>
</dbReference>
<evidence type="ECO:0008006" key="3">
    <source>
        <dbReference type="Google" id="ProtNLM"/>
    </source>
</evidence>
<dbReference type="AlphaFoldDB" id="A0A4S5C1A8"/>
<gene>
    <name evidence="1" type="ORF">E8K88_02670</name>
</gene>
<evidence type="ECO:0000313" key="1">
    <source>
        <dbReference type="EMBL" id="THJ36186.1"/>
    </source>
</evidence>
<dbReference type="Gene3D" id="3.30.50.20">
    <property type="entry name" value="prophage-derive protein ybcO"/>
    <property type="match status" value="1"/>
</dbReference>
<protein>
    <recommendedName>
        <fullName evidence="3">DUF968 domain-containing protein</fullName>
    </recommendedName>
</protein>